<name>G2XU49_BOTF4</name>
<accession>G2XU49</accession>
<dbReference type="Proteomes" id="UP000008177">
    <property type="component" value="Unplaced contigs"/>
</dbReference>
<dbReference type="HOGENOM" id="CLU_509946_0_0_1"/>
<dbReference type="AlphaFoldDB" id="G2XU49"/>
<dbReference type="OrthoDB" id="73875at2759"/>
<gene>
    <name evidence="2" type="ORF">BofuT4_P062290.1</name>
</gene>
<protein>
    <submittedName>
        <fullName evidence="2">Uncharacterized protein</fullName>
    </submittedName>
</protein>
<sequence length="534" mass="58705">MVSPEALQVSLRKRDGTHWEMLDCENTKSEESQIVWMFCNDDSPNSNCNKIYLGHGVPGTILDMPNGCSPGPYAVAVNMVPSKNQVPRDLGDTQWRLDYSNEEGYWDTVVDSPGMRRRKRSFEEQRGNHREFLEESWHADLSDHRSGLLTRDELHSRWFGSDAIAWLKQLFTVEVSTSPVTHSVSETLNVILLDETYQCTISDVDVSAKLLVEAQTSVDIDTSFGLTMIATLGIKVDLSGSYLWFKNSGTVEALFMIDALVSAQYDTGDVELFGLENFGATFAIPGIVTVGPNFKLYGSVNFDLSLSGQFEAHVALADWDTQLAFPDQESDADPKSTDSPGTNGTQEVSKPTIDWSVNTNGQITAHVKPVASFGIDFNSNFISVPSTTINLVAGGWVTAYASAVYSSTDADFCYGASVGASLYVSLDVPPPLQWALPGGVSQYPLWSSPQHAIIEQTCSATEPNTTSHTKRDLLDEESYGSAADFPYNRESRLNERSVTVGPLLRMPTLSCPSSAEDEGAAKQYFRLSPVWREL</sequence>
<dbReference type="STRING" id="999810.G2XU49"/>
<dbReference type="EMBL" id="FQ790267">
    <property type="protein sequence ID" value="CCD44019.1"/>
    <property type="molecule type" value="Genomic_DNA"/>
</dbReference>
<evidence type="ECO:0000313" key="2">
    <source>
        <dbReference type="EMBL" id="CCD44019.1"/>
    </source>
</evidence>
<evidence type="ECO:0000256" key="1">
    <source>
        <dbReference type="SAM" id="MobiDB-lite"/>
    </source>
</evidence>
<feature type="region of interest" description="Disordered" evidence="1">
    <location>
        <begin position="327"/>
        <end position="350"/>
    </location>
</feature>
<organism evidence="2 3">
    <name type="scientific">Botryotinia fuckeliana (strain T4)</name>
    <name type="common">Noble rot fungus</name>
    <name type="synonym">Botrytis cinerea</name>
    <dbReference type="NCBI Taxonomy" id="999810"/>
    <lineage>
        <taxon>Eukaryota</taxon>
        <taxon>Fungi</taxon>
        <taxon>Dikarya</taxon>
        <taxon>Ascomycota</taxon>
        <taxon>Pezizomycotina</taxon>
        <taxon>Leotiomycetes</taxon>
        <taxon>Helotiales</taxon>
        <taxon>Sclerotiniaceae</taxon>
        <taxon>Botrytis</taxon>
    </lineage>
</organism>
<evidence type="ECO:0000313" key="3">
    <source>
        <dbReference type="Proteomes" id="UP000008177"/>
    </source>
</evidence>
<proteinExistence type="predicted"/>
<dbReference type="InParanoid" id="G2XU49"/>
<reference evidence="3" key="1">
    <citation type="journal article" date="2011" name="PLoS Genet.">
        <title>Genomic analysis of the necrotrophic fungal pathogens Sclerotinia sclerotiorum and Botrytis cinerea.</title>
        <authorList>
            <person name="Amselem J."/>
            <person name="Cuomo C.A."/>
            <person name="van Kan J.A."/>
            <person name="Viaud M."/>
            <person name="Benito E.P."/>
            <person name="Couloux A."/>
            <person name="Coutinho P.M."/>
            <person name="de Vries R.P."/>
            <person name="Dyer P.S."/>
            <person name="Fillinger S."/>
            <person name="Fournier E."/>
            <person name="Gout L."/>
            <person name="Hahn M."/>
            <person name="Kohn L."/>
            <person name="Lapalu N."/>
            <person name="Plummer K.M."/>
            <person name="Pradier J.M."/>
            <person name="Quevillon E."/>
            <person name="Sharon A."/>
            <person name="Simon A."/>
            <person name="ten Have A."/>
            <person name="Tudzynski B."/>
            <person name="Tudzynski P."/>
            <person name="Wincker P."/>
            <person name="Andrew M."/>
            <person name="Anthouard V."/>
            <person name="Beever R.E."/>
            <person name="Beffa R."/>
            <person name="Benoit I."/>
            <person name="Bouzid O."/>
            <person name="Brault B."/>
            <person name="Chen Z."/>
            <person name="Choquer M."/>
            <person name="Collemare J."/>
            <person name="Cotton P."/>
            <person name="Danchin E.G."/>
            <person name="Da Silva C."/>
            <person name="Gautier A."/>
            <person name="Giraud C."/>
            <person name="Giraud T."/>
            <person name="Gonzalez C."/>
            <person name="Grossetete S."/>
            <person name="Guldener U."/>
            <person name="Henrissat B."/>
            <person name="Howlett B.J."/>
            <person name="Kodira C."/>
            <person name="Kretschmer M."/>
            <person name="Lappartient A."/>
            <person name="Leroch M."/>
            <person name="Levis C."/>
            <person name="Mauceli E."/>
            <person name="Neuveglise C."/>
            <person name="Oeser B."/>
            <person name="Pearson M."/>
            <person name="Poulain J."/>
            <person name="Poussereau N."/>
            <person name="Quesneville H."/>
            <person name="Rascle C."/>
            <person name="Schumacher J."/>
            <person name="Segurens B."/>
            <person name="Sexton A."/>
            <person name="Silva E."/>
            <person name="Sirven C."/>
            <person name="Soanes D.M."/>
            <person name="Talbot N.J."/>
            <person name="Templeton M."/>
            <person name="Yandava C."/>
            <person name="Yarden O."/>
            <person name="Zeng Q."/>
            <person name="Rollins J.A."/>
            <person name="Lebrun M.H."/>
            <person name="Dickman M."/>
        </authorList>
    </citation>
    <scope>NUCLEOTIDE SEQUENCE [LARGE SCALE GENOMIC DNA]</scope>
    <source>
        <strain evidence="3">T4</strain>
    </source>
</reference>
<feature type="compositionally biased region" description="Polar residues" evidence="1">
    <location>
        <begin position="337"/>
        <end position="350"/>
    </location>
</feature>
<dbReference type="eggNOG" id="ENOG502SHH0">
    <property type="taxonomic scope" value="Eukaryota"/>
</dbReference>